<evidence type="ECO:0000256" key="1">
    <source>
        <dbReference type="SAM" id="SignalP"/>
    </source>
</evidence>
<proteinExistence type="predicted"/>
<evidence type="ECO:0000313" key="2">
    <source>
        <dbReference type="EMBL" id="CAF1595133.1"/>
    </source>
</evidence>
<name>A0A816AG13_ADIRI</name>
<accession>A0A816AG13</accession>
<comment type="caution">
    <text evidence="2">The sequence shown here is derived from an EMBL/GenBank/DDBJ whole genome shotgun (WGS) entry which is preliminary data.</text>
</comment>
<organism evidence="2 3">
    <name type="scientific">Adineta ricciae</name>
    <name type="common">Rotifer</name>
    <dbReference type="NCBI Taxonomy" id="249248"/>
    <lineage>
        <taxon>Eukaryota</taxon>
        <taxon>Metazoa</taxon>
        <taxon>Spiralia</taxon>
        <taxon>Gnathifera</taxon>
        <taxon>Rotifera</taxon>
        <taxon>Eurotatoria</taxon>
        <taxon>Bdelloidea</taxon>
        <taxon>Adinetida</taxon>
        <taxon>Adinetidae</taxon>
        <taxon>Adineta</taxon>
    </lineage>
</organism>
<sequence>MNILSITLLVIWNIVISIFAEDISQNKTTTEEKFIDQWQDNVLSHVFLTNYLNHLLVHTSRADFLLRNNSAQCTLHIPTTHSFRQTVSQLNNNIRSVLLGIHADFDRTQIHLKNIPTHLKLILLLIKKGNQILIQSKLPHLLKQMENVARESLVKFQNPTDKIISIKNYLLELNSLLSTIAVDTTIALQVEDLKDQWISLSHLLNQLANQAETNSNSIILQFKWILEQFIQLDIDSHRDFVINLLKSKVIDIDRMTDLLTIICETFQDISSEYSNEKLINNGHLISLPTEQERKQFIRQYHYELQPELVKFTRLALKRHEEYLRRERDRQITYEDFLIQASQSDLDLLLSLN</sequence>
<keyword evidence="3" id="KW-1185">Reference proteome</keyword>
<keyword evidence="1" id="KW-0732">Signal</keyword>
<reference evidence="2" key="1">
    <citation type="submission" date="2021-02" db="EMBL/GenBank/DDBJ databases">
        <authorList>
            <person name="Nowell W R."/>
        </authorList>
    </citation>
    <scope>NUCLEOTIDE SEQUENCE</scope>
</reference>
<feature type="chain" id="PRO_5032990203" evidence="1">
    <location>
        <begin position="21"/>
        <end position="352"/>
    </location>
</feature>
<evidence type="ECO:0000313" key="3">
    <source>
        <dbReference type="Proteomes" id="UP000663828"/>
    </source>
</evidence>
<dbReference type="AlphaFoldDB" id="A0A816AG13"/>
<feature type="signal peptide" evidence="1">
    <location>
        <begin position="1"/>
        <end position="20"/>
    </location>
</feature>
<dbReference type="EMBL" id="CAJNOR010006431">
    <property type="protein sequence ID" value="CAF1595133.1"/>
    <property type="molecule type" value="Genomic_DNA"/>
</dbReference>
<protein>
    <submittedName>
        <fullName evidence="2">Uncharacterized protein</fullName>
    </submittedName>
</protein>
<dbReference type="Proteomes" id="UP000663828">
    <property type="component" value="Unassembled WGS sequence"/>
</dbReference>
<gene>
    <name evidence="2" type="ORF">XAT740_LOCUS47009</name>
</gene>